<gene>
    <name evidence="1" type="ORF">P3W85_28330</name>
</gene>
<name>A0ABT6AW20_9BURK</name>
<protein>
    <recommendedName>
        <fullName evidence="3">Flagellar motor switch protein FliG middle domain-containing protein</fullName>
    </recommendedName>
</protein>
<accession>A0ABT6AW20</accession>
<keyword evidence="2" id="KW-1185">Reference proteome</keyword>
<evidence type="ECO:0008006" key="3">
    <source>
        <dbReference type="Google" id="ProtNLM"/>
    </source>
</evidence>
<organism evidence="1 2">
    <name type="scientific">Cupriavidus basilensis</name>
    <dbReference type="NCBI Taxonomy" id="68895"/>
    <lineage>
        <taxon>Bacteria</taxon>
        <taxon>Pseudomonadati</taxon>
        <taxon>Pseudomonadota</taxon>
        <taxon>Betaproteobacteria</taxon>
        <taxon>Burkholderiales</taxon>
        <taxon>Burkholderiaceae</taxon>
        <taxon>Cupriavidus</taxon>
    </lineage>
</organism>
<evidence type="ECO:0000313" key="1">
    <source>
        <dbReference type="EMBL" id="MDF3836828.1"/>
    </source>
</evidence>
<sequence>MNAPGNPSAQLRRVVLSLAELAEEDKRAILEGLPPSDREAVVSLLQEMQTAGADDNAFKAQLEPADLCLAGVFEPDGSKAGCGAAAYPDRIVAALLAPLAPAQRARHLAAFPPARRDAIVRLADCTRVTPMVARALAEEIEAVCDAPVSPITQANAAPQGGSWLRRLLAGARSFARSA</sequence>
<dbReference type="EMBL" id="JARJLM010000464">
    <property type="protein sequence ID" value="MDF3836828.1"/>
    <property type="molecule type" value="Genomic_DNA"/>
</dbReference>
<comment type="caution">
    <text evidence="1">The sequence shown here is derived from an EMBL/GenBank/DDBJ whole genome shotgun (WGS) entry which is preliminary data.</text>
</comment>
<dbReference type="Proteomes" id="UP001216674">
    <property type="component" value="Unassembled WGS sequence"/>
</dbReference>
<evidence type="ECO:0000313" key="2">
    <source>
        <dbReference type="Proteomes" id="UP001216674"/>
    </source>
</evidence>
<dbReference type="RefSeq" id="WP_276267186.1">
    <property type="nucleotide sequence ID" value="NZ_JARJLM010000464.1"/>
</dbReference>
<reference evidence="1 2" key="1">
    <citation type="submission" date="2023-03" db="EMBL/GenBank/DDBJ databases">
        <title>Draft assemblies of triclosan tolerant bacteria isolated from returned activated sludge.</title>
        <authorList>
            <person name="Van Hamelsveld S."/>
        </authorList>
    </citation>
    <scope>NUCLEOTIDE SEQUENCE [LARGE SCALE GENOMIC DNA]</scope>
    <source>
        <strain evidence="1 2">GW210010_S58</strain>
    </source>
</reference>
<proteinExistence type="predicted"/>